<accession>A0ABS6JIZ9</accession>
<name>A0ABS6JIZ9_9BACI</name>
<keyword evidence="1" id="KW-0812">Transmembrane</keyword>
<dbReference type="Proteomes" id="UP000784880">
    <property type="component" value="Unassembled WGS sequence"/>
</dbReference>
<feature type="transmembrane region" description="Helical" evidence="1">
    <location>
        <begin position="33"/>
        <end position="56"/>
    </location>
</feature>
<proteinExistence type="predicted"/>
<keyword evidence="1" id="KW-0472">Membrane</keyword>
<keyword evidence="3" id="KW-1185">Reference proteome</keyword>
<comment type="caution">
    <text evidence="2">The sequence shown here is derived from an EMBL/GenBank/DDBJ whole genome shotgun (WGS) entry which is preliminary data.</text>
</comment>
<feature type="transmembrane region" description="Helical" evidence="1">
    <location>
        <begin position="5"/>
        <end position="27"/>
    </location>
</feature>
<organism evidence="2 3">
    <name type="scientific">Evansella tamaricis</name>
    <dbReference type="NCBI Taxonomy" id="2069301"/>
    <lineage>
        <taxon>Bacteria</taxon>
        <taxon>Bacillati</taxon>
        <taxon>Bacillota</taxon>
        <taxon>Bacilli</taxon>
        <taxon>Bacillales</taxon>
        <taxon>Bacillaceae</taxon>
        <taxon>Evansella</taxon>
    </lineage>
</organism>
<evidence type="ECO:0000313" key="3">
    <source>
        <dbReference type="Proteomes" id="UP000784880"/>
    </source>
</evidence>
<protein>
    <submittedName>
        <fullName evidence="2">Uncharacterized protein</fullName>
    </submittedName>
</protein>
<dbReference type="EMBL" id="JAHQCS010000147">
    <property type="protein sequence ID" value="MBU9713656.1"/>
    <property type="molecule type" value="Genomic_DNA"/>
</dbReference>
<keyword evidence="1" id="KW-1133">Transmembrane helix</keyword>
<dbReference type="RefSeq" id="WP_217067807.1">
    <property type="nucleotide sequence ID" value="NZ_JAHQCS010000147.1"/>
</dbReference>
<reference evidence="2 3" key="1">
    <citation type="submission" date="2021-06" db="EMBL/GenBank/DDBJ databases">
        <title>Bacillus sp. RD4P76, an endophyte from a halophyte.</title>
        <authorList>
            <person name="Sun J.-Q."/>
        </authorList>
    </citation>
    <scope>NUCLEOTIDE SEQUENCE [LARGE SCALE GENOMIC DNA]</scope>
    <source>
        <strain evidence="2 3">CGMCC 1.15917</strain>
    </source>
</reference>
<evidence type="ECO:0000256" key="1">
    <source>
        <dbReference type="SAM" id="Phobius"/>
    </source>
</evidence>
<sequence>MAFFFIMITVAFLFTMIGIFYIAAGIIVLLWNILIIFVKGLFHFFGTLFLIFFDYFKIHKKEPNYLSQDTKQKRNQQLLKDQKKARDEKLLWEGLAVFMEELEEKYPEADPLLLKQIENELLDSTRENALRYYEELVKVSHQKNKHGDDYYKIYCFNDLENRWREGIKWIAPFMVEIYLINEMYIFRVTDERTGDPYLFQSMDYYKLMNYVKSASYGQTPIYSDGNSMKAVRLEEII</sequence>
<gene>
    <name evidence="2" type="ORF">KS419_18155</name>
</gene>
<evidence type="ECO:0000313" key="2">
    <source>
        <dbReference type="EMBL" id="MBU9713656.1"/>
    </source>
</evidence>